<evidence type="ECO:0000313" key="2">
    <source>
        <dbReference type="EMBL" id="MED6201017.1"/>
    </source>
</evidence>
<keyword evidence="3" id="KW-1185">Reference proteome</keyword>
<evidence type="ECO:0000256" key="1">
    <source>
        <dbReference type="SAM" id="MobiDB-lite"/>
    </source>
</evidence>
<dbReference type="EMBL" id="JASCZI010213232">
    <property type="protein sequence ID" value="MED6201017.1"/>
    <property type="molecule type" value="Genomic_DNA"/>
</dbReference>
<accession>A0ABU6XR32</accession>
<name>A0ABU6XR32_9FABA</name>
<proteinExistence type="predicted"/>
<sequence length="121" mass="13765">MNPNAECKAVNVVMVDEAPTQEEKVETEIIPSHPPPKSKSSSEKPKPLSKFLEVFACLEVNMSLLKNLREMPAHVHSMKELLVKKKSLKKGDTVVMNKECSELDARKSLQFMTIRQVYRIK</sequence>
<dbReference type="Proteomes" id="UP001341840">
    <property type="component" value="Unassembled WGS sequence"/>
</dbReference>
<gene>
    <name evidence="2" type="ORF">PIB30_090913</name>
</gene>
<feature type="region of interest" description="Disordered" evidence="1">
    <location>
        <begin position="18"/>
        <end position="45"/>
    </location>
</feature>
<evidence type="ECO:0000313" key="3">
    <source>
        <dbReference type="Proteomes" id="UP001341840"/>
    </source>
</evidence>
<reference evidence="2 3" key="1">
    <citation type="journal article" date="2023" name="Plants (Basel)">
        <title>Bridging the Gap: Combining Genomics and Transcriptomics Approaches to Understand Stylosanthes scabra, an Orphan Legume from the Brazilian Caatinga.</title>
        <authorList>
            <person name="Ferreira-Neto J.R.C."/>
            <person name="da Silva M.D."/>
            <person name="Binneck E."/>
            <person name="de Melo N.F."/>
            <person name="da Silva R.H."/>
            <person name="de Melo A.L.T.M."/>
            <person name="Pandolfi V."/>
            <person name="Bustamante F.O."/>
            <person name="Brasileiro-Vidal A.C."/>
            <person name="Benko-Iseppon A.M."/>
        </authorList>
    </citation>
    <scope>NUCLEOTIDE SEQUENCE [LARGE SCALE GENOMIC DNA]</scope>
    <source>
        <tissue evidence="2">Leaves</tissue>
    </source>
</reference>
<protein>
    <submittedName>
        <fullName evidence="2">Uncharacterized protein</fullName>
    </submittedName>
</protein>
<organism evidence="2 3">
    <name type="scientific">Stylosanthes scabra</name>
    <dbReference type="NCBI Taxonomy" id="79078"/>
    <lineage>
        <taxon>Eukaryota</taxon>
        <taxon>Viridiplantae</taxon>
        <taxon>Streptophyta</taxon>
        <taxon>Embryophyta</taxon>
        <taxon>Tracheophyta</taxon>
        <taxon>Spermatophyta</taxon>
        <taxon>Magnoliopsida</taxon>
        <taxon>eudicotyledons</taxon>
        <taxon>Gunneridae</taxon>
        <taxon>Pentapetalae</taxon>
        <taxon>rosids</taxon>
        <taxon>fabids</taxon>
        <taxon>Fabales</taxon>
        <taxon>Fabaceae</taxon>
        <taxon>Papilionoideae</taxon>
        <taxon>50 kb inversion clade</taxon>
        <taxon>dalbergioids sensu lato</taxon>
        <taxon>Dalbergieae</taxon>
        <taxon>Pterocarpus clade</taxon>
        <taxon>Stylosanthes</taxon>
    </lineage>
</organism>
<comment type="caution">
    <text evidence="2">The sequence shown here is derived from an EMBL/GenBank/DDBJ whole genome shotgun (WGS) entry which is preliminary data.</text>
</comment>